<dbReference type="OrthoDB" id="1668162at2759"/>
<feature type="compositionally biased region" description="Low complexity" evidence="2">
    <location>
        <begin position="386"/>
        <end position="399"/>
    </location>
</feature>
<dbReference type="PANTHER" id="PTHR45725">
    <property type="entry name" value="FORMIN HOMOLOGY 2 FAMILY MEMBER"/>
    <property type="match status" value="1"/>
</dbReference>
<dbReference type="Pfam" id="PF06371">
    <property type="entry name" value="Drf_GBD"/>
    <property type="match status" value="1"/>
</dbReference>
<dbReference type="InterPro" id="IPR014768">
    <property type="entry name" value="GBD/FH3_dom"/>
</dbReference>
<organism evidence="5 6">
    <name type="scientific">Neocallimastix californiae</name>
    <dbReference type="NCBI Taxonomy" id="1754190"/>
    <lineage>
        <taxon>Eukaryota</taxon>
        <taxon>Fungi</taxon>
        <taxon>Fungi incertae sedis</taxon>
        <taxon>Chytridiomycota</taxon>
        <taxon>Chytridiomycota incertae sedis</taxon>
        <taxon>Neocallimastigomycetes</taxon>
        <taxon>Neocallimastigales</taxon>
        <taxon>Neocallimastigaceae</taxon>
        <taxon>Neocallimastix</taxon>
    </lineage>
</organism>
<feature type="region of interest" description="Disordered" evidence="2">
    <location>
        <begin position="538"/>
        <end position="579"/>
    </location>
</feature>
<feature type="domain" description="GBD/FH3" evidence="3">
    <location>
        <begin position="1"/>
        <end position="344"/>
    </location>
</feature>
<evidence type="ECO:0000259" key="3">
    <source>
        <dbReference type="PROSITE" id="PS51232"/>
    </source>
</evidence>
<feature type="domain" description="FH2" evidence="4">
    <location>
        <begin position="772"/>
        <end position="1238"/>
    </location>
</feature>
<evidence type="ECO:0000313" key="6">
    <source>
        <dbReference type="Proteomes" id="UP000193920"/>
    </source>
</evidence>
<feature type="compositionally biased region" description="Pro residues" evidence="2">
    <location>
        <begin position="676"/>
        <end position="686"/>
    </location>
</feature>
<dbReference type="Gene3D" id="1.25.10.10">
    <property type="entry name" value="Leucine-rich Repeat Variant"/>
    <property type="match status" value="1"/>
</dbReference>
<dbReference type="Pfam" id="PF02181">
    <property type="entry name" value="FH2"/>
    <property type="match status" value="2"/>
</dbReference>
<dbReference type="InterPro" id="IPR010472">
    <property type="entry name" value="FH3_dom"/>
</dbReference>
<evidence type="ECO:0000256" key="2">
    <source>
        <dbReference type="SAM" id="MobiDB-lite"/>
    </source>
</evidence>
<keyword evidence="1" id="KW-0175">Coiled coil</keyword>
<feature type="coiled-coil region" evidence="1">
    <location>
        <begin position="474"/>
        <end position="508"/>
    </location>
</feature>
<protein>
    <submittedName>
        <fullName evidence="5">Actin-binding FH2</fullName>
    </submittedName>
</protein>
<feature type="compositionally biased region" description="Low complexity" evidence="2">
    <location>
        <begin position="1309"/>
        <end position="1332"/>
    </location>
</feature>
<feature type="compositionally biased region" description="Acidic residues" evidence="2">
    <location>
        <begin position="1145"/>
        <end position="1154"/>
    </location>
</feature>
<dbReference type="SUPFAM" id="SSF101447">
    <property type="entry name" value="Formin homology 2 domain (FH2 domain)"/>
    <property type="match status" value="1"/>
</dbReference>
<dbReference type="SMART" id="SM01140">
    <property type="entry name" value="Drf_GBD"/>
    <property type="match status" value="1"/>
</dbReference>
<dbReference type="InterPro" id="IPR016024">
    <property type="entry name" value="ARM-type_fold"/>
</dbReference>
<dbReference type="InterPro" id="IPR051425">
    <property type="entry name" value="Formin_Homology"/>
</dbReference>
<dbReference type="InterPro" id="IPR015425">
    <property type="entry name" value="FH2_Formin"/>
</dbReference>
<reference evidence="5 6" key="1">
    <citation type="submission" date="2016-08" db="EMBL/GenBank/DDBJ databases">
        <title>A Parts List for Fungal Cellulosomes Revealed by Comparative Genomics.</title>
        <authorList>
            <consortium name="DOE Joint Genome Institute"/>
            <person name="Haitjema C.H."/>
            <person name="Gilmore S.P."/>
            <person name="Henske J.K."/>
            <person name="Solomon K.V."/>
            <person name="De Groot R."/>
            <person name="Kuo A."/>
            <person name="Mondo S.J."/>
            <person name="Salamov A.A."/>
            <person name="Labutti K."/>
            <person name="Zhao Z."/>
            <person name="Chiniquy J."/>
            <person name="Barry K."/>
            <person name="Brewer H.M."/>
            <person name="Purvine S.O."/>
            <person name="Wright A.T."/>
            <person name="Boxma B."/>
            <person name="Van Alen T."/>
            <person name="Hackstein J.H."/>
            <person name="Baker S.E."/>
            <person name="Grigoriev I.V."/>
            <person name="O'Malley M.A."/>
        </authorList>
    </citation>
    <scope>NUCLEOTIDE SEQUENCE [LARGE SCALE GENOMIC DNA]</scope>
    <source>
        <strain evidence="5 6">G1</strain>
    </source>
</reference>
<dbReference type="GO" id="GO:0030036">
    <property type="term" value="P:actin cytoskeleton organization"/>
    <property type="evidence" value="ECO:0007669"/>
    <property type="project" value="InterPro"/>
</dbReference>
<evidence type="ECO:0000313" key="5">
    <source>
        <dbReference type="EMBL" id="ORY82764.1"/>
    </source>
</evidence>
<dbReference type="PANTHER" id="PTHR45725:SF1">
    <property type="entry name" value="DISHEVELLED ASSOCIATED ACTIVATOR OF MORPHOGENESIS, ISOFORM D"/>
    <property type="match status" value="1"/>
</dbReference>
<feature type="region of interest" description="Disordered" evidence="2">
    <location>
        <begin position="1087"/>
        <end position="1154"/>
    </location>
</feature>
<keyword evidence="6" id="KW-1185">Reference proteome</keyword>
<dbReference type="STRING" id="1754190.A0A1Y2FH84"/>
<evidence type="ECO:0000256" key="1">
    <source>
        <dbReference type="SAM" id="Coils"/>
    </source>
</evidence>
<feature type="compositionally biased region" description="Pro residues" evidence="2">
    <location>
        <begin position="698"/>
        <end position="708"/>
    </location>
</feature>
<sequence length="1424" mass="162425">MRNFVKTLPNSQKRELLQERYYPNGNDSSEIYCISYTQKLKENPFDKEALSDIAFALHTHTVSDMIDKFISYGGLHLLLSNLRKLEEDDKNYDSSYDELESLYIQCIKAIMNHGSGLDNMMDDPKSIVVIALCLRSTSLRTRCLASEILGAVCLIPKGHNYVLQALTDFKDIAGETKRFETIVRDLILDRRRQYKNELLDRDLQLASLSLINALISGGYTKFDIEFRTHLRYEFTNLGILEILEKLKILNDDRINNQIIIFEKSANEDEEELYKRFNYNSNNSDAVLLFESLNNSMKDTRCYKYFINMLKHSLLMPKDSGERTAMWMLIDQLTQNIVLKNNEEHSDPQAALLDINVERVISDIKTMENVLSRQESINSAPSSPKISPRSGHSRSLSHSYSQKRKQPQNRRKSISRKISFDSSLNRSSSELSSSGDISARNSIKRRTTAYSSYSKKKKHTSYGKKAKYVVLKTSLVKKINEIATLNAQLNEKKKELTILEQTLDRQAKEAARRDELEASFYMSESSSYSDSKYNLKSASSTESFNRNSMISKDSDLDENSTVDESYPSSTPSSPLLPNRLTVKGIKNNNNRLSLTLPSPPQSIIIPVPTETITNKNSISDTVVSSKIPPPPPPPPVMITDANINNIKSKSNIPPPPPPPPVIITDANINTITNPKSNIPPPPPPPPVIFSSNTTIKSNIPPPPPPPPMPNNSTIKSNIPPPPPPPPMPNNMSGSSVPPPPPPPLAINQNRFNTISAKPPVAPGMINRHVGILAKRTNLSSKPLKSLNWTKLPPYLIGETIWKDIDDTVVLEELTDELPKFEDIFSAFQRKKKVIEKTEDQELPLVRSQTKKLVTFLDPKRSQNCCIMLRAVKLDSQQIRKALMTADHHNLSKDIIPELLKFCPTEEEYALVKMYENSDEKFDLAERFFLDISKIDHYEDRLKALQFKCCFQEYIDDIFTMINWYDSASNDLIKSKNFKNVLKIILALGNYMNSGNRGGAYGFQINSIDKLVDTKTVYNNRRISLMNYLVSLIQNTYPDVLNFRDELKHIEDGVKVNPSIIQGLFVVMKAGIRDLKSLVRVLKRQKNNKMKKLEANKSESENKNVNKNENKDNENRDNEIKDKEIKDKEIKDKEIKDGEIKDGETKTEEEEEEDTFADVMDEFIETAVNKSESLEKMYENAQKQYQRVLKLYGEDSKKTPEEFFEIFNVFLREFEEAKQENEKAEKQALQKKKREKMLQEQKEKRELLKEKKLLNRKFSEMTLTVKNSDKFKALNKASLEDVKEKFKALSIKDVSTEVSSETKAEKKTEETQTLTKKSSIASTTTSTTATTKSKINNEEDKKQNDTKTITTNTEVTKIKSVPNIHVDESVLYTYSNEDVNSENNDLKEQSIIMEEPAEDETQPKIDYLIYDVISGRAFSSDNKIIA</sequence>
<feature type="compositionally biased region" description="Polar residues" evidence="2">
    <location>
        <begin position="538"/>
        <end position="550"/>
    </location>
</feature>
<dbReference type="Pfam" id="PF06367">
    <property type="entry name" value="Drf_FH3"/>
    <property type="match status" value="1"/>
</dbReference>
<feature type="compositionally biased region" description="Basic and acidic residues" evidence="2">
    <location>
        <begin position="1089"/>
        <end position="1144"/>
    </location>
</feature>
<dbReference type="InterPro" id="IPR010473">
    <property type="entry name" value="GTPase-bd"/>
</dbReference>
<comment type="caution">
    <text evidence="5">The sequence shown here is derived from an EMBL/GenBank/DDBJ whole genome shotgun (WGS) entry which is preliminary data.</text>
</comment>
<evidence type="ECO:0000259" key="4">
    <source>
        <dbReference type="PROSITE" id="PS51444"/>
    </source>
</evidence>
<dbReference type="SMART" id="SM00498">
    <property type="entry name" value="FH2"/>
    <property type="match status" value="1"/>
</dbReference>
<dbReference type="PROSITE" id="PS51444">
    <property type="entry name" value="FH2"/>
    <property type="match status" value="1"/>
</dbReference>
<dbReference type="InterPro" id="IPR011989">
    <property type="entry name" value="ARM-like"/>
</dbReference>
<proteinExistence type="predicted"/>
<dbReference type="GO" id="GO:0031267">
    <property type="term" value="F:small GTPase binding"/>
    <property type="evidence" value="ECO:0007669"/>
    <property type="project" value="InterPro"/>
</dbReference>
<dbReference type="EMBL" id="MCOG01000008">
    <property type="protein sequence ID" value="ORY82764.1"/>
    <property type="molecule type" value="Genomic_DNA"/>
</dbReference>
<feature type="compositionally biased region" description="Low complexity" evidence="2">
    <location>
        <begin position="566"/>
        <end position="576"/>
    </location>
</feature>
<feature type="compositionally biased region" description="Basic and acidic residues" evidence="2">
    <location>
        <begin position="1298"/>
        <end position="1308"/>
    </location>
</feature>
<feature type="compositionally biased region" description="Low complexity" evidence="2">
    <location>
        <begin position="419"/>
        <end position="437"/>
    </location>
</feature>
<feature type="compositionally biased region" description="Basic residues" evidence="2">
    <location>
        <begin position="400"/>
        <end position="414"/>
    </location>
</feature>
<dbReference type="PROSITE" id="PS51232">
    <property type="entry name" value="GBD_FH3"/>
    <property type="match status" value="1"/>
</dbReference>
<dbReference type="Gene3D" id="1.20.58.2220">
    <property type="entry name" value="Formin, FH2 domain"/>
    <property type="match status" value="1"/>
</dbReference>
<dbReference type="Gene3D" id="1.10.238.150">
    <property type="entry name" value="Formin, FH3 diaphanous domain"/>
    <property type="match status" value="1"/>
</dbReference>
<feature type="compositionally biased region" description="Pro residues" evidence="2">
    <location>
        <begin position="717"/>
        <end position="727"/>
    </location>
</feature>
<name>A0A1Y2FH84_9FUNG</name>
<feature type="compositionally biased region" description="Basic and acidic residues" evidence="2">
    <location>
        <begin position="1333"/>
        <end position="1343"/>
    </location>
</feature>
<accession>A0A1Y2FH84</accession>
<feature type="compositionally biased region" description="Polar residues" evidence="2">
    <location>
        <begin position="371"/>
        <end position="384"/>
    </location>
</feature>
<feature type="region of interest" description="Disordered" evidence="2">
    <location>
        <begin position="1219"/>
        <end position="1239"/>
    </location>
</feature>
<feature type="region of interest" description="Disordered" evidence="2">
    <location>
        <begin position="1291"/>
        <end position="1347"/>
    </location>
</feature>
<feature type="region of interest" description="Disordered" evidence="2">
    <location>
        <begin position="371"/>
        <end position="438"/>
    </location>
</feature>
<feature type="region of interest" description="Disordered" evidence="2">
    <location>
        <begin position="669"/>
        <end position="740"/>
    </location>
</feature>
<dbReference type="SUPFAM" id="SSF48371">
    <property type="entry name" value="ARM repeat"/>
    <property type="match status" value="1"/>
</dbReference>
<gene>
    <name evidence="5" type="ORF">LY90DRAFT_499729</name>
</gene>
<dbReference type="InterPro" id="IPR042201">
    <property type="entry name" value="FH2_Formin_sf"/>
</dbReference>
<dbReference type="GO" id="GO:0003779">
    <property type="term" value="F:actin binding"/>
    <property type="evidence" value="ECO:0007669"/>
    <property type="project" value="InterPro"/>
</dbReference>
<dbReference type="SMART" id="SM01139">
    <property type="entry name" value="Drf_FH3"/>
    <property type="match status" value="1"/>
</dbReference>
<dbReference type="Proteomes" id="UP000193920">
    <property type="component" value="Unassembled WGS sequence"/>
</dbReference>